<proteinExistence type="predicted"/>
<evidence type="ECO:0000256" key="6">
    <source>
        <dbReference type="SAM" id="Phobius"/>
    </source>
</evidence>
<dbReference type="CDD" id="cd06581">
    <property type="entry name" value="TM_PBP1_LivM_like"/>
    <property type="match status" value="1"/>
</dbReference>
<dbReference type="RefSeq" id="WP_354460475.1">
    <property type="nucleotide sequence ID" value="NZ_JBEWSZ010000001.1"/>
</dbReference>
<evidence type="ECO:0000256" key="3">
    <source>
        <dbReference type="ARBA" id="ARBA00022692"/>
    </source>
</evidence>
<feature type="transmembrane region" description="Helical" evidence="6">
    <location>
        <begin position="424"/>
        <end position="441"/>
    </location>
</feature>
<evidence type="ECO:0000313" key="7">
    <source>
        <dbReference type="EMBL" id="MET2828474.1"/>
    </source>
</evidence>
<comment type="caution">
    <text evidence="7">The sequence shown here is derived from an EMBL/GenBank/DDBJ whole genome shotgun (WGS) entry which is preliminary data.</text>
</comment>
<evidence type="ECO:0000256" key="2">
    <source>
        <dbReference type="ARBA" id="ARBA00022475"/>
    </source>
</evidence>
<evidence type="ECO:0000256" key="5">
    <source>
        <dbReference type="ARBA" id="ARBA00023136"/>
    </source>
</evidence>
<dbReference type="PANTHER" id="PTHR30482">
    <property type="entry name" value="HIGH-AFFINITY BRANCHED-CHAIN AMINO ACID TRANSPORT SYSTEM PERMEASE"/>
    <property type="match status" value="1"/>
</dbReference>
<evidence type="ECO:0000256" key="1">
    <source>
        <dbReference type="ARBA" id="ARBA00004651"/>
    </source>
</evidence>
<dbReference type="Proteomes" id="UP001548832">
    <property type="component" value="Unassembled WGS sequence"/>
</dbReference>
<feature type="transmembrane region" description="Helical" evidence="6">
    <location>
        <begin position="327"/>
        <end position="349"/>
    </location>
</feature>
<keyword evidence="4 6" id="KW-1133">Transmembrane helix</keyword>
<dbReference type="PANTHER" id="PTHR30482:SF10">
    <property type="entry name" value="HIGH-AFFINITY BRANCHED-CHAIN AMINO ACID TRANSPORT PROTEIN BRAE"/>
    <property type="match status" value="1"/>
</dbReference>
<dbReference type="InterPro" id="IPR043428">
    <property type="entry name" value="LivM-like"/>
</dbReference>
<feature type="transmembrane region" description="Helical" evidence="6">
    <location>
        <begin position="270"/>
        <end position="295"/>
    </location>
</feature>
<dbReference type="InterPro" id="IPR001851">
    <property type="entry name" value="ABC_transp_permease"/>
</dbReference>
<comment type="subcellular location">
    <subcellularLocation>
        <location evidence="1">Cell membrane</location>
        <topology evidence="1">Multi-pass membrane protein</topology>
    </subcellularLocation>
</comment>
<organism evidence="7 8">
    <name type="scientific">Mesorhizobium shangrilense</name>
    <dbReference type="NCBI Taxonomy" id="460060"/>
    <lineage>
        <taxon>Bacteria</taxon>
        <taxon>Pseudomonadati</taxon>
        <taxon>Pseudomonadota</taxon>
        <taxon>Alphaproteobacteria</taxon>
        <taxon>Hyphomicrobiales</taxon>
        <taxon>Phyllobacteriaceae</taxon>
        <taxon>Mesorhizobium</taxon>
    </lineage>
</organism>
<feature type="transmembrane region" description="Helical" evidence="6">
    <location>
        <begin position="361"/>
        <end position="389"/>
    </location>
</feature>
<keyword evidence="3 6" id="KW-0812">Transmembrane</keyword>
<evidence type="ECO:0000256" key="4">
    <source>
        <dbReference type="ARBA" id="ARBA00022989"/>
    </source>
</evidence>
<protein>
    <submittedName>
        <fullName evidence="7">Branched-chain amino acid ABC transporter permease</fullName>
    </submittedName>
</protein>
<name>A0ABV2DEK7_9HYPH</name>
<evidence type="ECO:0000313" key="8">
    <source>
        <dbReference type="Proteomes" id="UP001548832"/>
    </source>
</evidence>
<keyword evidence="8" id="KW-1185">Reference proteome</keyword>
<dbReference type="EMBL" id="JBEWSZ010000001">
    <property type="protein sequence ID" value="MET2828474.1"/>
    <property type="molecule type" value="Genomic_DNA"/>
</dbReference>
<keyword evidence="5 6" id="KW-0472">Membrane</keyword>
<accession>A0ABV2DEK7</accession>
<dbReference type="Pfam" id="PF02653">
    <property type="entry name" value="BPD_transp_2"/>
    <property type="match status" value="1"/>
</dbReference>
<gene>
    <name evidence="7" type="ORF">ABVQ20_15940</name>
</gene>
<sequence length="460" mass="49188">MMKRAVQLYGVLTILFLLVGFLQSWSVALATLNLCLISAVMALGVNIQWGYAGLFNAGIMGFAAIGGVVALLVGHAPVSGAIEAGGVGLALSFIVLAIGIVAAVILFRYLKGVLKYALPAVVLIVGFVLFRQVFVPARQAIEAYDPAASGFMGGLGLPILFSWPLAGLAAAGAAFLVGKVALGLRSDYLAIATLGISEIIVAMVKNENWLTRGVKNATGLPQPVPDGRLLQQQTWLVDLVTWMNRSYLDALPATEQTAALRLLVAEASSIIVKLAFAGLFAAVLAGLLALCVFALSSPWGRMIRAIRDNETAAGAMGKNVAWRHLQILMLGSAIVGIAGAMLVTLDGQLTPAAYIPLRYTFLIWVMVIVGGSGSNVGSVFGAFLIWFVWVQSEPIGYWLVKMTTFWMSDTSLIRTHLLQQAQYFRVLMMGTILLLVLRFHPQGFLPERPGRSRQSRGVGE</sequence>
<feature type="transmembrane region" description="Helical" evidence="6">
    <location>
        <begin position="188"/>
        <end position="204"/>
    </location>
</feature>
<feature type="transmembrane region" description="Helical" evidence="6">
    <location>
        <begin position="86"/>
        <end position="110"/>
    </location>
</feature>
<feature type="transmembrane region" description="Helical" evidence="6">
    <location>
        <begin position="54"/>
        <end position="74"/>
    </location>
</feature>
<keyword evidence="2" id="KW-1003">Cell membrane</keyword>
<feature type="transmembrane region" description="Helical" evidence="6">
    <location>
        <begin position="116"/>
        <end position="134"/>
    </location>
</feature>
<reference evidence="7 8" key="1">
    <citation type="submission" date="2024-06" db="EMBL/GenBank/DDBJ databases">
        <authorList>
            <person name="Kim D.-U."/>
        </authorList>
    </citation>
    <scope>NUCLEOTIDE SEQUENCE [LARGE SCALE GENOMIC DNA]</scope>
    <source>
        <strain evidence="7 8">KACC15460</strain>
    </source>
</reference>
<feature type="transmembrane region" description="Helical" evidence="6">
    <location>
        <begin position="155"/>
        <end position="176"/>
    </location>
</feature>